<dbReference type="EMBL" id="AMCK01000008">
    <property type="protein sequence ID" value="EKB45232.1"/>
    <property type="molecule type" value="Genomic_DNA"/>
</dbReference>
<gene>
    <name evidence="2" type="ORF">B857_01830</name>
</gene>
<protein>
    <submittedName>
        <fullName evidence="2">Uncharacterized protein</fullName>
    </submittedName>
</protein>
<dbReference type="Proteomes" id="UP000004738">
    <property type="component" value="Unassembled WGS sequence"/>
</dbReference>
<reference evidence="2 3" key="1">
    <citation type="journal article" date="2012" name="J. Bacteriol.">
        <title>Draft Genome Sequence of Bacillus isronensis Strain B3W22, Isolated from the Upper Atmosphere.</title>
        <authorList>
            <person name="Shivaji S."/>
            <person name="Ara S."/>
            <person name="Singh S.K."/>
            <person name="Bandi S."/>
            <person name="Singh A."/>
            <person name="Pinnaka A.K."/>
        </authorList>
    </citation>
    <scope>NUCLEOTIDE SEQUENCE [LARGE SCALE GENOMIC DNA]</scope>
    <source>
        <strain evidence="2 3">B3W22</strain>
    </source>
</reference>
<accession>K1KZG5</accession>
<evidence type="ECO:0000313" key="3">
    <source>
        <dbReference type="Proteomes" id="UP000004738"/>
    </source>
</evidence>
<keyword evidence="1" id="KW-1133">Transmembrane helix</keyword>
<name>K1KZG5_9BACL</name>
<keyword evidence="1" id="KW-0812">Transmembrane</keyword>
<dbReference type="AlphaFoldDB" id="K1KZG5"/>
<proteinExistence type="predicted"/>
<keyword evidence="1" id="KW-0472">Membrane</keyword>
<comment type="caution">
    <text evidence="2">The sequence shown here is derived from an EMBL/GenBank/DDBJ whole genome shotgun (WGS) entry which is preliminary data.</text>
</comment>
<sequence length="34" mass="3726">MFQNKEITYKGTEIFALLGVSGVITAMISLFVGF</sequence>
<evidence type="ECO:0000256" key="1">
    <source>
        <dbReference type="SAM" id="Phobius"/>
    </source>
</evidence>
<keyword evidence="3" id="KW-1185">Reference proteome</keyword>
<dbReference type="PATRIC" id="fig|1224748.3.peg.1814"/>
<organism evidence="2 3">
    <name type="scientific">Solibacillus isronensis B3W22</name>
    <dbReference type="NCBI Taxonomy" id="1224748"/>
    <lineage>
        <taxon>Bacteria</taxon>
        <taxon>Bacillati</taxon>
        <taxon>Bacillota</taxon>
        <taxon>Bacilli</taxon>
        <taxon>Bacillales</taxon>
        <taxon>Caryophanaceae</taxon>
        <taxon>Solibacillus</taxon>
    </lineage>
</organism>
<feature type="transmembrane region" description="Helical" evidence="1">
    <location>
        <begin position="12"/>
        <end position="32"/>
    </location>
</feature>
<evidence type="ECO:0000313" key="2">
    <source>
        <dbReference type="EMBL" id="EKB45232.1"/>
    </source>
</evidence>